<dbReference type="STRING" id="1817864.A2Z21_10410"/>
<evidence type="ECO:0000256" key="1">
    <source>
        <dbReference type="ARBA" id="ARBA00004141"/>
    </source>
</evidence>
<dbReference type="GO" id="GO:0065002">
    <property type="term" value="P:intracellular protein transmembrane transport"/>
    <property type="evidence" value="ECO:0007669"/>
    <property type="project" value="TreeGrafter"/>
</dbReference>
<dbReference type="GO" id="GO:0009977">
    <property type="term" value="F:proton motive force dependent protein transmembrane transporter activity"/>
    <property type="evidence" value="ECO:0007669"/>
    <property type="project" value="TreeGrafter"/>
</dbReference>
<sequence length="302" mass="33649">MVDDSPMTLSEHLDDLRKRLVYALSTVVALAILAYTYKDLVMALLLRPFYAAVQNTAGAPLSLDQLGALLEKIREWLTAQICNGSLCFSPVEVEATVAAWRRFFASGSGLIFTHPTEAFFGYIKLSFFVGLLVGMPIVLYQIWRFVVPALYQKERKYIISFLVFGSALFYSGAAYCFWVILPLALTFLVGVGQPYLVPLFTLNNYISFVMFLMLIFGLCFEVPLVMYLVVKIGLVQHQTLVKQWRMIILGAFVVAAVLTPTPDMVTQVALGGSMIVLYLVGLVLTRFAHPRSEAEVVVEKSG</sequence>
<keyword evidence="4 5" id="KW-0472">Membrane</keyword>
<gene>
    <name evidence="5" type="primary">tatC</name>
    <name evidence="6" type="ORF">A2Z21_10410</name>
</gene>
<dbReference type="InterPro" id="IPR019820">
    <property type="entry name" value="Sec-indep_translocase_CS"/>
</dbReference>
<evidence type="ECO:0000313" key="6">
    <source>
        <dbReference type="EMBL" id="OGF53851.1"/>
    </source>
</evidence>
<dbReference type="Pfam" id="PF00902">
    <property type="entry name" value="TatC"/>
    <property type="match status" value="1"/>
</dbReference>
<feature type="transmembrane region" description="Helical" evidence="5">
    <location>
        <begin position="119"/>
        <end position="140"/>
    </location>
</feature>
<dbReference type="GO" id="GO:0033281">
    <property type="term" value="C:TAT protein transport complex"/>
    <property type="evidence" value="ECO:0007669"/>
    <property type="project" value="UniProtKB-UniRule"/>
</dbReference>
<keyword evidence="2 5" id="KW-0812">Transmembrane</keyword>
<dbReference type="PANTHER" id="PTHR30371:SF0">
    <property type="entry name" value="SEC-INDEPENDENT PROTEIN TRANSLOCASE PROTEIN TATC, CHLOROPLASTIC-RELATED"/>
    <property type="match status" value="1"/>
</dbReference>
<dbReference type="AlphaFoldDB" id="A0A1F5UT01"/>
<dbReference type="GO" id="GO:0043953">
    <property type="term" value="P:protein transport by the Tat complex"/>
    <property type="evidence" value="ECO:0007669"/>
    <property type="project" value="UniProtKB-UniRule"/>
</dbReference>
<comment type="subunit">
    <text evidence="5">Forms a complex with TatA.</text>
</comment>
<feature type="transmembrane region" description="Helical" evidence="5">
    <location>
        <begin position="264"/>
        <end position="284"/>
    </location>
</feature>
<evidence type="ECO:0000256" key="3">
    <source>
        <dbReference type="ARBA" id="ARBA00022989"/>
    </source>
</evidence>
<organism evidence="6 7">
    <name type="scientific">Fraserbacteria sp. (strain RBG_16_55_9)</name>
    <dbReference type="NCBI Taxonomy" id="1817864"/>
    <lineage>
        <taxon>Bacteria</taxon>
        <taxon>Candidatus Fraseribacteriota</taxon>
    </lineage>
</organism>
<feature type="transmembrane region" description="Helical" evidence="5">
    <location>
        <begin position="20"/>
        <end position="37"/>
    </location>
</feature>
<comment type="subcellular location">
    <subcellularLocation>
        <location evidence="5">Cell membrane</location>
        <topology evidence="5">Multi-pass membrane protein</topology>
    </subcellularLocation>
    <subcellularLocation>
        <location evidence="1">Membrane</location>
        <topology evidence="1">Multi-pass membrane protein</topology>
    </subcellularLocation>
</comment>
<keyword evidence="5" id="KW-0653">Protein transport</keyword>
<dbReference type="Proteomes" id="UP000179157">
    <property type="component" value="Unassembled WGS sequence"/>
</dbReference>
<dbReference type="PRINTS" id="PR01840">
    <property type="entry name" value="TATCFAMILY"/>
</dbReference>
<evidence type="ECO:0000313" key="7">
    <source>
        <dbReference type="Proteomes" id="UP000179157"/>
    </source>
</evidence>
<dbReference type="HAMAP" id="MF_00902">
    <property type="entry name" value="TatC"/>
    <property type="match status" value="1"/>
</dbReference>
<feature type="transmembrane region" description="Helical" evidence="5">
    <location>
        <begin position="242"/>
        <end position="258"/>
    </location>
</feature>
<keyword evidence="3 5" id="KW-1133">Transmembrane helix</keyword>
<feature type="transmembrane region" description="Helical" evidence="5">
    <location>
        <begin position="161"/>
        <end position="185"/>
    </location>
</feature>
<accession>A0A1F5UT01</accession>
<keyword evidence="5" id="KW-0813">Transport</keyword>
<evidence type="ECO:0000256" key="4">
    <source>
        <dbReference type="ARBA" id="ARBA00023136"/>
    </source>
</evidence>
<name>A0A1F5UT01_FRAXR</name>
<keyword evidence="5" id="KW-0811">Translocation</keyword>
<comment type="similarity">
    <text evidence="5">Belongs to the TatC family.</text>
</comment>
<dbReference type="InterPro" id="IPR002033">
    <property type="entry name" value="TatC"/>
</dbReference>
<evidence type="ECO:0000256" key="5">
    <source>
        <dbReference type="HAMAP-Rule" id="MF_00902"/>
    </source>
</evidence>
<protein>
    <recommendedName>
        <fullName evidence="5">Sec-independent protein translocase protein TatC</fullName>
    </recommendedName>
</protein>
<proteinExistence type="inferred from homology"/>
<dbReference type="EMBL" id="MFGX01000094">
    <property type="protein sequence ID" value="OGF53851.1"/>
    <property type="molecule type" value="Genomic_DNA"/>
</dbReference>
<dbReference type="NCBIfam" id="TIGR00945">
    <property type="entry name" value="tatC"/>
    <property type="match status" value="1"/>
</dbReference>
<reference evidence="6 7" key="1">
    <citation type="journal article" date="2016" name="Nat. Commun.">
        <title>Thousands of microbial genomes shed light on interconnected biogeochemical processes in an aquifer system.</title>
        <authorList>
            <person name="Anantharaman K."/>
            <person name="Brown C.T."/>
            <person name="Hug L.A."/>
            <person name="Sharon I."/>
            <person name="Castelle C.J."/>
            <person name="Probst A.J."/>
            <person name="Thomas B.C."/>
            <person name="Singh A."/>
            <person name="Wilkins M.J."/>
            <person name="Karaoz U."/>
            <person name="Brodie E.L."/>
            <person name="Williams K.H."/>
            <person name="Hubbard S.S."/>
            <person name="Banfield J.F."/>
        </authorList>
    </citation>
    <scope>NUCLEOTIDE SEQUENCE [LARGE SCALE GENOMIC DNA]</scope>
    <source>
        <strain evidence="7">RBG_16_55_9</strain>
    </source>
</reference>
<comment type="caution">
    <text evidence="6">The sequence shown here is derived from an EMBL/GenBank/DDBJ whole genome shotgun (WGS) entry which is preliminary data.</text>
</comment>
<dbReference type="PROSITE" id="PS01218">
    <property type="entry name" value="TATC"/>
    <property type="match status" value="1"/>
</dbReference>
<dbReference type="PANTHER" id="PTHR30371">
    <property type="entry name" value="SEC-INDEPENDENT PROTEIN TRANSLOCASE PROTEIN TATC"/>
    <property type="match status" value="1"/>
</dbReference>
<evidence type="ECO:0000256" key="2">
    <source>
        <dbReference type="ARBA" id="ARBA00022692"/>
    </source>
</evidence>
<comment type="function">
    <text evidence="5">Part of the twin-arginine translocation (Tat) system that transports large folded proteins containing a characteristic twin-arginine motif in their signal peptide across membranes.</text>
</comment>
<feature type="transmembrane region" description="Helical" evidence="5">
    <location>
        <begin position="205"/>
        <end position="230"/>
    </location>
</feature>
<keyword evidence="5" id="KW-1003">Cell membrane</keyword>